<protein>
    <submittedName>
        <fullName evidence="1">Uncharacterized protein</fullName>
    </submittedName>
</protein>
<organism evidence="1 2">
    <name type="scientific">Thiothrix eikelboomii</name>
    <dbReference type="NCBI Taxonomy" id="92487"/>
    <lineage>
        <taxon>Bacteria</taxon>
        <taxon>Pseudomonadati</taxon>
        <taxon>Pseudomonadota</taxon>
        <taxon>Gammaproteobacteria</taxon>
        <taxon>Thiotrichales</taxon>
        <taxon>Thiotrichaceae</taxon>
        <taxon>Thiothrix</taxon>
    </lineage>
</organism>
<dbReference type="OrthoDB" id="3078648at2"/>
<gene>
    <name evidence="1" type="ORF">SAMN02745130_00041</name>
</gene>
<reference evidence="1 2" key="1">
    <citation type="submission" date="2017-02" db="EMBL/GenBank/DDBJ databases">
        <authorList>
            <person name="Peterson S.W."/>
        </authorList>
    </citation>
    <scope>NUCLEOTIDE SEQUENCE [LARGE SCALE GENOMIC DNA]</scope>
    <source>
        <strain evidence="1 2">ATCC 49788</strain>
    </source>
</reference>
<dbReference type="Proteomes" id="UP000190460">
    <property type="component" value="Unassembled WGS sequence"/>
</dbReference>
<dbReference type="STRING" id="92487.SAMN02745130_00041"/>
<dbReference type="AlphaFoldDB" id="A0A1T4VRA7"/>
<evidence type="ECO:0000313" key="1">
    <source>
        <dbReference type="EMBL" id="SKA67496.1"/>
    </source>
</evidence>
<keyword evidence="2" id="KW-1185">Reference proteome</keyword>
<accession>A0A1T4VRA7</accession>
<dbReference type="RefSeq" id="WP_078920565.1">
    <property type="nucleotide sequence ID" value="NZ_FUYB01000001.1"/>
</dbReference>
<evidence type="ECO:0000313" key="2">
    <source>
        <dbReference type="Proteomes" id="UP000190460"/>
    </source>
</evidence>
<name>A0A1T4VRA7_9GAMM</name>
<dbReference type="EMBL" id="FUYB01000001">
    <property type="protein sequence ID" value="SKA67496.1"/>
    <property type="molecule type" value="Genomic_DNA"/>
</dbReference>
<sequence length="71" mass="8189">MARGTSGRIVIEIDPETKQELYNQLEKENSNLKAWFLTHVENFLKGKEQFTLGFTRPSASIVTLKVKKHEI</sequence>
<proteinExistence type="predicted"/>